<dbReference type="SUPFAM" id="SSF52833">
    <property type="entry name" value="Thioredoxin-like"/>
    <property type="match status" value="1"/>
</dbReference>
<dbReference type="EMBL" id="JAYERP010000001">
    <property type="protein sequence ID" value="MEA3571682.1"/>
    <property type="molecule type" value="Genomic_DNA"/>
</dbReference>
<dbReference type="RefSeq" id="WP_323078240.1">
    <property type="nucleotide sequence ID" value="NZ_CBCSKM010000009.1"/>
</dbReference>
<evidence type="ECO:0000313" key="2">
    <source>
        <dbReference type="Proteomes" id="UP001292216"/>
    </source>
</evidence>
<keyword evidence="2" id="KW-1185">Reference proteome</keyword>
<accession>A0ABU5PPH1</accession>
<comment type="caution">
    <text evidence="1">The sequence shown here is derived from an EMBL/GenBank/DDBJ whole genome shotgun (WGS) entry which is preliminary data.</text>
</comment>
<name>A0ABU5PPH1_9BACL</name>
<evidence type="ECO:0000313" key="1">
    <source>
        <dbReference type="EMBL" id="MEA3571682.1"/>
    </source>
</evidence>
<protein>
    <recommendedName>
        <fullName evidence="3">Alkyl hydroperoxide reductase subunit C/ Thiol specific antioxidant domain-containing protein</fullName>
    </recommendedName>
</protein>
<sequence>MSFTQSLDQLKQGVIANTPADAYNELQRLIREQQQAGREYGLMEGEKAKDFTLKNPLGETVNLFDKLSQGPVVLTFQNIFLNQFNLNLAEYNATNLWILPIPSTFMIDESGIIRSAYVEPYFMKRPDPEDILERLRQL</sequence>
<dbReference type="Gene3D" id="3.40.30.10">
    <property type="entry name" value="Glutaredoxin"/>
    <property type="match status" value="1"/>
</dbReference>
<gene>
    <name evidence="1" type="ORF">U9M73_17175</name>
</gene>
<organism evidence="1 2">
    <name type="scientific">Paenibacillus phoenicis</name>
    <dbReference type="NCBI Taxonomy" id="554117"/>
    <lineage>
        <taxon>Bacteria</taxon>
        <taxon>Bacillati</taxon>
        <taxon>Bacillota</taxon>
        <taxon>Bacilli</taxon>
        <taxon>Bacillales</taxon>
        <taxon>Paenibacillaceae</taxon>
        <taxon>Paenibacillus</taxon>
    </lineage>
</organism>
<dbReference type="InterPro" id="IPR036249">
    <property type="entry name" value="Thioredoxin-like_sf"/>
</dbReference>
<reference evidence="1 2" key="1">
    <citation type="submission" date="2023-12" db="EMBL/GenBank/DDBJ databases">
        <title>Whole genome sequencing of Paenibacillus phoenicis isolated from the Phoenix Mars Lander spacecraft assembly facility.</title>
        <authorList>
            <person name="Garcia A."/>
            <person name="Venkateswaran K."/>
        </authorList>
    </citation>
    <scope>NUCLEOTIDE SEQUENCE [LARGE SCALE GENOMIC DNA]</scope>
    <source>
        <strain evidence="1 2">3PO2SA</strain>
    </source>
</reference>
<evidence type="ECO:0008006" key="3">
    <source>
        <dbReference type="Google" id="ProtNLM"/>
    </source>
</evidence>
<proteinExistence type="predicted"/>
<dbReference type="Proteomes" id="UP001292216">
    <property type="component" value="Unassembled WGS sequence"/>
</dbReference>